<dbReference type="PANTHER" id="PTHR11461">
    <property type="entry name" value="SERINE PROTEASE INHIBITOR, SERPIN"/>
    <property type="match status" value="1"/>
</dbReference>
<gene>
    <name evidence="8" type="ORF">APTSU1_001298300</name>
</gene>
<evidence type="ECO:0000259" key="7">
    <source>
        <dbReference type="SMART" id="SM00093"/>
    </source>
</evidence>
<dbReference type="InterPro" id="IPR023796">
    <property type="entry name" value="Serpin_dom"/>
</dbReference>
<evidence type="ECO:0000256" key="1">
    <source>
        <dbReference type="ARBA" id="ARBA00009500"/>
    </source>
</evidence>
<feature type="domain" description="Serpin" evidence="7">
    <location>
        <begin position="1"/>
        <end position="276"/>
    </location>
</feature>
<evidence type="ECO:0000313" key="9">
    <source>
        <dbReference type="Proteomes" id="UP001623349"/>
    </source>
</evidence>
<dbReference type="Proteomes" id="UP001623349">
    <property type="component" value="Unassembled WGS sequence"/>
</dbReference>
<keyword evidence="4" id="KW-0722">Serine protease inhibitor</keyword>
<dbReference type="Pfam" id="PF00079">
    <property type="entry name" value="Serpin"/>
    <property type="match status" value="1"/>
</dbReference>
<dbReference type="Gene3D" id="3.30.497.10">
    <property type="entry name" value="Antithrombin, subunit I, domain 2"/>
    <property type="match status" value="2"/>
</dbReference>
<dbReference type="InterPro" id="IPR042178">
    <property type="entry name" value="Serpin_sf_1"/>
</dbReference>
<keyword evidence="3" id="KW-0732">Signal</keyword>
<comment type="similarity">
    <text evidence="1 6">Belongs to the serpin family.</text>
</comment>
<dbReference type="SUPFAM" id="SSF56574">
    <property type="entry name" value="Serpins"/>
    <property type="match status" value="1"/>
</dbReference>
<keyword evidence="5" id="KW-0325">Glycoprotein</keyword>
<dbReference type="InterPro" id="IPR036186">
    <property type="entry name" value="Serpin_sf"/>
</dbReference>
<dbReference type="InterPro" id="IPR000215">
    <property type="entry name" value="Serpin_fam"/>
</dbReference>
<keyword evidence="9" id="KW-1185">Reference proteome</keyword>
<evidence type="ECO:0000256" key="2">
    <source>
        <dbReference type="ARBA" id="ARBA00022690"/>
    </source>
</evidence>
<dbReference type="PANTHER" id="PTHR11461:SF165">
    <property type="entry name" value="ALPHA-1-ANTITRYPSIN"/>
    <property type="match status" value="1"/>
</dbReference>
<evidence type="ECO:0000256" key="6">
    <source>
        <dbReference type="RuleBase" id="RU000411"/>
    </source>
</evidence>
<accession>A0ABQ0FES9</accession>
<name>A0ABQ0FES9_APOSI</name>
<evidence type="ECO:0000256" key="5">
    <source>
        <dbReference type="ARBA" id="ARBA00023180"/>
    </source>
</evidence>
<organism evidence="8 9">
    <name type="scientific">Apodemus speciosus</name>
    <name type="common">Large Japanese field mouse</name>
    <dbReference type="NCBI Taxonomy" id="105296"/>
    <lineage>
        <taxon>Eukaryota</taxon>
        <taxon>Metazoa</taxon>
        <taxon>Chordata</taxon>
        <taxon>Craniata</taxon>
        <taxon>Vertebrata</taxon>
        <taxon>Euteleostomi</taxon>
        <taxon>Mammalia</taxon>
        <taxon>Eutheria</taxon>
        <taxon>Euarchontoglires</taxon>
        <taxon>Glires</taxon>
        <taxon>Rodentia</taxon>
        <taxon>Myomorpha</taxon>
        <taxon>Muroidea</taxon>
        <taxon>Muridae</taxon>
        <taxon>Murinae</taxon>
        <taxon>Apodemus</taxon>
    </lineage>
</organism>
<comment type="caution">
    <text evidence="8">The sequence shown here is derived from an EMBL/GenBank/DDBJ whole genome shotgun (WGS) entry which is preliminary data.</text>
</comment>
<proteinExistence type="inferred from homology"/>
<keyword evidence="2" id="KW-0646">Protease inhibitor</keyword>
<protein>
    <submittedName>
        <fullName evidence="8">Alpha-1-antitrypsin 1-4</fullName>
    </submittedName>
</protein>
<dbReference type="SMART" id="SM00093">
    <property type="entry name" value="SERPIN"/>
    <property type="match status" value="1"/>
</dbReference>
<evidence type="ECO:0000256" key="3">
    <source>
        <dbReference type="ARBA" id="ARBA00022729"/>
    </source>
</evidence>
<dbReference type="EMBL" id="BAAFST010000012">
    <property type="protein sequence ID" value="GAB1297747.1"/>
    <property type="molecule type" value="Genomic_DNA"/>
</dbReference>
<evidence type="ECO:0000256" key="4">
    <source>
        <dbReference type="ARBA" id="ARBA00022900"/>
    </source>
</evidence>
<sequence>MLSLGAKTNTDDQILEGLNFNLTETPENLIYECFHHLTFILHQVDHQKQLTINSSLLIDQNLKLKDKFVKDVKRLYDSKVIDLNFNDIQRTQNQINEYIEEETHGEIAGLVKEMEADTASALINYIFFQGKVEPPGLVGLKEDTQMCVHDQNCDIDPFLEHGFFLSLQGCKWFDDFEVEDIGEQDFHVNSDMTVKVPMIHQLSITSTYDPKTILGTLGITEIFSNEADLSGVTQDAPLKLSKGCAQDCADLGRESDRTYKEHRLEEEGLASKLNYPLQQALPNCH</sequence>
<reference evidence="8 9" key="1">
    <citation type="submission" date="2024-08" db="EMBL/GenBank/DDBJ databases">
        <title>The draft genome of Apodemus speciosus.</title>
        <authorList>
            <person name="Nabeshima K."/>
            <person name="Suzuki S."/>
            <person name="Onuma M."/>
        </authorList>
    </citation>
    <scope>NUCLEOTIDE SEQUENCE [LARGE SCALE GENOMIC DNA]</scope>
    <source>
        <strain evidence="8">IB14-021</strain>
    </source>
</reference>
<evidence type="ECO:0000313" key="8">
    <source>
        <dbReference type="EMBL" id="GAB1297747.1"/>
    </source>
</evidence>